<reference evidence="13" key="1">
    <citation type="submission" date="2025-08" db="UniProtKB">
        <authorList>
            <consortium name="RefSeq"/>
        </authorList>
    </citation>
    <scope>IDENTIFICATION</scope>
    <source>
        <tissue evidence="13">Gonads</tissue>
    </source>
</reference>
<accession>A0A1S3I856</accession>
<dbReference type="PROSITE" id="PS00010">
    <property type="entry name" value="ASX_HYDROXYL"/>
    <property type="match status" value="3"/>
</dbReference>
<keyword evidence="3 9" id="KW-0245">EGF-like domain</keyword>
<dbReference type="Gene3D" id="2.10.25.10">
    <property type="entry name" value="Laminin"/>
    <property type="match status" value="4"/>
</dbReference>
<dbReference type="InterPro" id="IPR001881">
    <property type="entry name" value="EGF-like_Ca-bd_dom"/>
</dbReference>
<organism evidence="12 13">
    <name type="scientific">Lingula anatina</name>
    <name type="common">Brachiopod</name>
    <name type="synonym">Lingula unguis</name>
    <dbReference type="NCBI Taxonomy" id="7574"/>
    <lineage>
        <taxon>Eukaryota</taxon>
        <taxon>Metazoa</taxon>
        <taxon>Spiralia</taxon>
        <taxon>Lophotrochozoa</taxon>
        <taxon>Brachiopoda</taxon>
        <taxon>Linguliformea</taxon>
        <taxon>Lingulata</taxon>
        <taxon>Lingulida</taxon>
        <taxon>Linguloidea</taxon>
        <taxon>Lingulidae</taxon>
        <taxon>Lingula</taxon>
    </lineage>
</organism>
<dbReference type="RefSeq" id="XP_013393559.1">
    <property type="nucleotide sequence ID" value="XM_013538105.2"/>
</dbReference>
<evidence type="ECO:0000256" key="9">
    <source>
        <dbReference type="PROSITE-ProRule" id="PRU00076"/>
    </source>
</evidence>
<feature type="signal peptide" evidence="10">
    <location>
        <begin position="1"/>
        <end position="23"/>
    </location>
</feature>
<dbReference type="InterPro" id="IPR018097">
    <property type="entry name" value="EGF_Ca-bd_CS"/>
</dbReference>
<evidence type="ECO:0000256" key="7">
    <source>
        <dbReference type="ARBA" id="ARBA00023157"/>
    </source>
</evidence>
<dbReference type="FunFam" id="2.10.25.10:FF:000008">
    <property type="entry name" value="Signal peptide, CUB domain, EGF-like 2"/>
    <property type="match status" value="1"/>
</dbReference>
<dbReference type="InterPro" id="IPR026823">
    <property type="entry name" value="cEGF"/>
</dbReference>
<evidence type="ECO:0000313" key="12">
    <source>
        <dbReference type="Proteomes" id="UP000085678"/>
    </source>
</evidence>
<dbReference type="GeneID" id="106161220"/>
<dbReference type="PROSITE" id="PS50026">
    <property type="entry name" value="EGF_3"/>
    <property type="match status" value="2"/>
</dbReference>
<keyword evidence="5" id="KW-0677">Repeat</keyword>
<dbReference type="Proteomes" id="UP000085678">
    <property type="component" value="Unplaced"/>
</dbReference>
<keyword evidence="7" id="KW-1015">Disulfide bond</keyword>
<comment type="caution">
    <text evidence="9">Lacks conserved residue(s) required for the propagation of feature annotation.</text>
</comment>
<dbReference type="InterPro" id="IPR052080">
    <property type="entry name" value="vWF_C/EGF_Fibrillin"/>
</dbReference>
<dbReference type="PANTHER" id="PTHR47333">
    <property type="entry name" value="VON WILLEBRAND FACTOR C AND EGF DOMAIN-CONTAINING PROTEIN"/>
    <property type="match status" value="1"/>
</dbReference>
<dbReference type="GO" id="GO:0005509">
    <property type="term" value="F:calcium ion binding"/>
    <property type="evidence" value="ECO:0007669"/>
    <property type="project" value="InterPro"/>
</dbReference>
<dbReference type="SUPFAM" id="SSF57196">
    <property type="entry name" value="EGF/Laminin"/>
    <property type="match status" value="1"/>
</dbReference>
<dbReference type="PROSITE" id="PS01187">
    <property type="entry name" value="EGF_CA"/>
    <property type="match status" value="1"/>
</dbReference>
<name>A0A1S3I856_LINAN</name>
<feature type="domain" description="EGF-like" evidence="11">
    <location>
        <begin position="371"/>
        <end position="411"/>
    </location>
</feature>
<comment type="subcellular location">
    <subcellularLocation>
        <location evidence="1">Secreted</location>
    </subcellularLocation>
</comment>
<evidence type="ECO:0000256" key="5">
    <source>
        <dbReference type="ARBA" id="ARBA00022737"/>
    </source>
</evidence>
<dbReference type="AlphaFoldDB" id="A0A1S3I856"/>
<dbReference type="InterPro" id="IPR000742">
    <property type="entry name" value="EGF"/>
</dbReference>
<keyword evidence="2" id="KW-0964">Secreted</keyword>
<sequence>MGQLPAVVILILGIGAFAHSARAQTLPRCRSLYIHNGKPLPETEAGKYGLVECNHGFTFADGAIAKHMFCVRLPGRSVAIWDGVKPDCVNSTLPFSPLPKNSKTCKDVQQEGSTVIDPDGDGRIQPFTVNCILINQEMWTELGHNLAKDTTLKGPGNIDRYLNVNYPVSNDQIEALVTTAGQCRQYVSVRCYEMSTFSGQYWWKSRQGYDMANWGGAPTNSSKCACALSKNCAGGRQCNCNSNDGVWRSDSGYLEDSAYLPVSSLHIYDLDDSSEQSVVTLGKLQCSGAKDACTFNNGNCAHSCTAIGEQAVCSCRDGYVLAGDKFGCLDVDECSSFNGGCDHVCSNTVGGFQCSCRTGFTLDINGFTCTDNDECILNKGNCSHTCSNTEGSYRCSCPTGYTLGSDLHTCQDVNECQTGNGGCDHYCTNSQGSYSCSCRPGYKLDSDGHTCLEYMSKNTTKTCECRLRAEPPHTGLGTHLYDLTTLIYGETQLWASDDGGQSVYSVLNRFPNFYATHKRQTTGYPAAASDVDCVKVFQNCPRDCVRMTRLILGKEKLGMKVAGEVFGRLTNTTLGQNMCDKLRREIDSPGRTIAITYDPHACGNEVVTYPLSQRLCCTLVPSPVGHLLAWNSMCEDGDTFSIGNIIG</sequence>
<feature type="chain" id="PRO_5010288144" evidence="10">
    <location>
        <begin position="24"/>
        <end position="647"/>
    </location>
</feature>
<dbReference type="PROSITE" id="PS01186">
    <property type="entry name" value="EGF_2"/>
    <property type="match status" value="3"/>
</dbReference>
<proteinExistence type="predicted"/>
<dbReference type="InterPro" id="IPR000152">
    <property type="entry name" value="EGF-type_Asp/Asn_hydroxyl_site"/>
</dbReference>
<evidence type="ECO:0000256" key="6">
    <source>
        <dbReference type="ARBA" id="ARBA00022837"/>
    </source>
</evidence>
<dbReference type="InParanoid" id="A0A1S3I856"/>
<gene>
    <name evidence="13" type="primary">LOC106161220</name>
</gene>
<dbReference type="STRING" id="7574.A0A1S3I856"/>
<evidence type="ECO:0000256" key="3">
    <source>
        <dbReference type="ARBA" id="ARBA00022536"/>
    </source>
</evidence>
<dbReference type="CDD" id="cd00054">
    <property type="entry name" value="EGF_CA"/>
    <property type="match status" value="2"/>
</dbReference>
<evidence type="ECO:0000256" key="2">
    <source>
        <dbReference type="ARBA" id="ARBA00022525"/>
    </source>
</evidence>
<evidence type="ECO:0000256" key="4">
    <source>
        <dbReference type="ARBA" id="ARBA00022729"/>
    </source>
</evidence>
<dbReference type="Pfam" id="PF14670">
    <property type="entry name" value="FXa_inhibition"/>
    <property type="match status" value="3"/>
</dbReference>
<feature type="domain" description="EGF-like" evidence="11">
    <location>
        <begin position="330"/>
        <end position="370"/>
    </location>
</feature>
<protein>
    <submittedName>
        <fullName evidence="13">Signal peptide, CUB and EGF-like domain-containing protein 2</fullName>
    </submittedName>
</protein>
<keyword evidence="8" id="KW-0325">Glycoprotein</keyword>
<dbReference type="OrthoDB" id="10045365at2759"/>
<keyword evidence="6" id="KW-0106">Calcium</keyword>
<evidence type="ECO:0000256" key="1">
    <source>
        <dbReference type="ARBA" id="ARBA00004613"/>
    </source>
</evidence>
<dbReference type="SUPFAM" id="SSF57184">
    <property type="entry name" value="Growth factor receptor domain"/>
    <property type="match status" value="1"/>
</dbReference>
<evidence type="ECO:0000313" key="13">
    <source>
        <dbReference type="RefSeq" id="XP_013393559.1"/>
    </source>
</evidence>
<dbReference type="Gene3D" id="2.60.120.1000">
    <property type="match status" value="1"/>
</dbReference>
<dbReference type="PANTHER" id="PTHR47333:SF4">
    <property type="entry name" value="EGF-LIKE DOMAIN-CONTAINING PROTEIN"/>
    <property type="match status" value="1"/>
</dbReference>
<evidence type="ECO:0000259" key="11">
    <source>
        <dbReference type="PROSITE" id="PS50026"/>
    </source>
</evidence>
<dbReference type="KEGG" id="lak:106161220"/>
<keyword evidence="4 10" id="KW-0732">Signal</keyword>
<evidence type="ECO:0000256" key="10">
    <source>
        <dbReference type="SAM" id="SignalP"/>
    </source>
</evidence>
<dbReference type="Pfam" id="PF12662">
    <property type="entry name" value="cEGF"/>
    <property type="match status" value="1"/>
</dbReference>
<dbReference type="SMART" id="SM00179">
    <property type="entry name" value="EGF_CA"/>
    <property type="match status" value="3"/>
</dbReference>
<dbReference type="GO" id="GO:0005576">
    <property type="term" value="C:extracellular region"/>
    <property type="evidence" value="ECO:0007669"/>
    <property type="project" value="UniProtKB-SubCell"/>
</dbReference>
<dbReference type="InterPro" id="IPR009030">
    <property type="entry name" value="Growth_fac_rcpt_cys_sf"/>
</dbReference>
<dbReference type="SMART" id="SM00181">
    <property type="entry name" value="EGF"/>
    <property type="match status" value="4"/>
</dbReference>
<evidence type="ECO:0000256" key="8">
    <source>
        <dbReference type="ARBA" id="ARBA00023180"/>
    </source>
</evidence>
<keyword evidence="12" id="KW-1185">Reference proteome</keyword>
<dbReference type="FunFam" id="2.10.25.10:FF:000240">
    <property type="entry name" value="Vitamin K-dependent protein S"/>
    <property type="match status" value="2"/>
</dbReference>